<evidence type="ECO:0000313" key="2">
    <source>
        <dbReference type="EMBL" id="KAH0567270.1"/>
    </source>
</evidence>
<dbReference type="Proteomes" id="UP000826195">
    <property type="component" value="Unassembled WGS sequence"/>
</dbReference>
<protein>
    <submittedName>
        <fullName evidence="2">Uncharacterized protein</fullName>
    </submittedName>
</protein>
<keyword evidence="3" id="KW-1185">Reference proteome</keyword>
<accession>A0AAV7J3L4</accession>
<reference evidence="2 3" key="1">
    <citation type="journal article" date="2021" name="J. Hered.">
        <title>A chromosome-level genome assembly of the parasitoid wasp, Cotesia glomerata (Hymenoptera: Braconidae).</title>
        <authorList>
            <person name="Pinto B.J."/>
            <person name="Weis J.J."/>
            <person name="Gamble T."/>
            <person name="Ode P.J."/>
            <person name="Paul R."/>
            <person name="Zaspel J.M."/>
        </authorList>
    </citation>
    <scope>NUCLEOTIDE SEQUENCE [LARGE SCALE GENOMIC DNA]</scope>
    <source>
        <strain evidence="2">CgM1</strain>
    </source>
</reference>
<evidence type="ECO:0000313" key="3">
    <source>
        <dbReference type="Proteomes" id="UP000826195"/>
    </source>
</evidence>
<proteinExistence type="predicted"/>
<sequence>MHPMHGTSCYAIEDAARASGVSEACAVCSSDVGGAALSIAGPGPWPASLSSPSLTLLPKITNHQSIQQHLNHHETQGIQQNSVLVYVPGENFAYATAVGHNAASSGYQTAQQQQHHHSHQQQQQQQNPYSNVLPQVATQAIFSAKTNYNIGNSELVESEIDQNADCCLGKSIELVACNVVADQQQQQQQIKNEEDYNSTIYRNPLVGLASRATGSPNNVGKIDLGALTNSIPGSSAISPGQSDADSLSGTSDSGVVATATAASRSALPSSSAALSGDLEQTKTFLTGQQYEVTCNTTGGYSSSGVATENYQSSNAGNETGIAGTLDDGARLTYVRSSNNLGGGPVSNIFISGIDSQQQQQRDLSKSARVNQDLLDVNRTCISGNSVGAGSAGGGGGVIVVSPDPGCESVRSDTAESVYSSSLSSPDCQSLQSNDSVNNNSNSCSSSSNSNSNSSSSVVCVQQAAQFVSNQVVINNNNNAQHSSNVALTMNCSVVVQHQQKQQQQQQQQQQQASIAVPRGWKRICTNGVIIYIR</sequence>
<evidence type="ECO:0000256" key="1">
    <source>
        <dbReference type="SAM" id="MobiDB-lite"/>
    </source>
</evidence>
<feature type="region of interest" description="Disordered" evidence="1">
    <location>
        <begin position="420"/>
        <end position="451"/>
    </location>
</feature>
<name>A0AAV7J3L4_COTGL</name>
<comment type="caution">
    <text evidence="2">The sequence shown here is derived from an EMBL/GenBank/DDBJ whole genome shotgun (WGS) entry which is preliminary data.</text>
</comment>
<gene>
    <name evidence="2" type="ORF">KQX54_008010</name>
</gene>
<organism evidence="2 3">
    <name type="scientific">Cotesia glomerata</name>
    <name type="common">Lepidopteran parasitic wasp</name>
    <name type="synonym">Apanteles glomeratus</name>
    <dbReference type="NCBI Taxonomy" id="32391"/>
    <lineage>
        <taxon>Eukaryota</taxon>
        <taxon>Metazoa</taxon>
        <taxon>Ecdysozoa</taxon>
        <taxon>Arthropoda</taxon>
        <taxon>Hexapoda</taxon>
        <taxon>Insecta</taxon>
        <taxon>Pterygota</taxon>
        <taxon>Neoptera</taxon>
        <taxon>Endopterygota</taxon>
        <taxon>Hymenoptera</taxon>
        <taxon>Apocrita</taxon>
        <taxon>Ichneumonoidea</taxon>
        <taxon>Braconidae</taxon>
        <taxon>Microgastrinae</taxon>
        <taxon>Cotesia</taxon>
    </lineage>
</organism>
<dbReference type="AlphaFoldDB" id="A0AAV7J3L4"/>
<feature type="region of interest" description="Disordered" evidence="1">
    <location>
        <begin position="105"/>
        <end position="128"/>
    </location>
</feature>
<dbReference type="EMBL" id="JAHXZJ010000001">
    <property type="protein sequence ID" value="KAH0567270.1"/>
    <property type="molecule type" value="Genomic_DNA"/>
</dbReference>